<keyword evidence="2" id="KW-1185">Reference proteome</keyword>
<sequence>MATDIAQANITNLAPETHPKVDDVAGNEKRDKVVRALISAFDNKEITAHFGDEIKNMAKTTREIKRGFEQVSQDLKPFDDRKFTKADGSPVAPLRLIWDGYYEEYKTLLRTSREDAMNLKLICDHYLELVVPALEEPTVSARELKDIAVDYKEQTIPHDRTSKFYTDIFGSLSRRMTNFQTIIKDALSGAKGGITADISKLEGQVQELRDEINRHRELISNLVKKAEEDERAWEERAREERHSFGYRITSLFQIVAPVTLKPHFNDAHSAERNKREGAIQDKESVLAPLESQLVDLKRQQHDFPELERTLGACDGKIGSIALKVGAIGEFWNAVNMDAEMIIKKLNIVLASNSASGLFALRQELGERGVAAIYISLRDALTHYTFEATV</sequence>
<reference evidence="1 2" key="1">
    <citation type="journal article" date="2019" name="Nat. Ecol. Evol.">
        <title>Megaphylogeny resolves global patterns of mushroom evolution.</title>
        <authorList>
            <person name="Varga T."/>
            <person name="Krizsan K."/>
            <person name="Foldi C."/>
            <person name="Dima B."/>
            <person name="Sanchez-Garcia M."/>
            <person name="Sanchez-Ramirez S."/>
            <person name="Szollosi G.J."/>
            <person name="Szarkandi J.G."/>
            <person name="Papp V."/>
            <person name="Albert L."/>
            <person name="Andreopoulos W."/>
            <person name="Angelini C."/>
            <person name="Antonin V."/>
            <person name="Barry K.W."/>
            <person name="Bougher N.L."/>
            <person name="Buchanan P."/>
            <person name="Buyck B."/>
            <person name="Bense V."/>
            <person name="Catcheside P."/>
            <person name="Chovatia M."/>
            <person name="Cooper J."/>
            <person name="Damon W."/>
            <person name="Desjardin D."/>
            <person name="Finy P."/>
            <person name="Geml J."/>
            <person name="Haridas S."/>
            <person name="Hughes K."/>
            <person name="Justo A."/>
            <person name="Karasinski D."/>
            <person name="Kautmanova I."/>
            <person name="Kiss B."/>
            <person name="Kocsube S."/>
            <person name="Kotiranta H."/>
            <person name="LaButti K.M."/>
            <person name="Lechner B.E."/>
            <person name="Liimatainen K."/>
            <person name="Lipzen A."/>
            <person name="Lukacs Z."/>
            <person name="Mihaltcheva S."/>
            <person name="Morgado L.N."/>
            <person name="Niskanen T."/>
            <person name="Noordeloos M.E."/>
            <person name="Ohm R.A."/>
            <person name="Ortiz-Santana B."/>
            <person name="Ovrebo C."/>
            <person name="Racz N."/>
            <person name="Riley R."/>
            <person name="Savchenko A."/>
            <person name="Shiryaev A."/>
            <person name="Soop K."/>
            <person name="Spirin V."/>
            <person name="Szebenyi C."/>
            <person name="Tomsovsky M."/>
            <person name="Tulloss R.E."/>
            <person name="Uehling J."/>
            <person name="Grigoriev I.V."/>
            <person name="Vagvolgyi C."/>
            <person name="Papp T."/>
            <person name="Martin F.M."/>
            <person name="Miettinen O."/>
            <person name="Hibbett D.S."/>
            <person name="Nagy L.G."/>
        </authorList>
    </citation>
    <scope>NUCLEOTIDE SEQUENCE [LARGE SCALE GENOMIC DNA]</scope>
    <source>
        <strain evidence="1 2">NL-1719</strain>
    </source>
</reference>
<dbReference type="Proteomes" id="UP000308600">
    <property type="component" value="Unassembled WGS sequence"/>
</dbReference>
<name>A0ACD3ABY1_9AGAR</name>
<protein>
    <submittedName>
        <fullName evidence="1">Uncharacterized protein</fullName>
    </submittedName>
</protein>
<evidence type="ECO:0000313" key="1">
    <source>
        <dbReference type="EMBL" id="TFK63393.1"/>
    </source>
</evidence>
<organism evidence="1 2">
    <name type="scientific">Pluteus cervinus</name>
    <dbReference type="NCBI Taxonomy" id="181527"/>
    <lineage>
        <taxon>Eukaryota</taxon>
        <taxon>Fungi</taxon>
        <taxon>Dikarya</taxon>
        <taxon>Basidiomycota</taxon>
        <taxon>Agaricomycotina</taxon>
        <taxon>Agaricomycetes</taxon>
        <taxon>Agaricomycetidae</taxon>
        <taxon>Agaricales</taxon>
        <taxon>Pluteineae</taxon>
        <taxon>Pluteaceae</taxon>
        <taxon>Pluteus</taxon>
    </lineage>
</organism>
<evidence type="ECO:0000313" key="2">
    <source>
        <dbReference type="Proteomes" id="UP000308600"/>
    </source>
</evidence>
<accession>A0ACD3ABY1</accession>
<dbReference type="EMBL" id="ML208524">
    <property type="protein sequence ID" value="TFK63393.1"/>
    <property type="molecule type" value="Genomic_DNA"/>
</dbReference>
<proteinExistence type="predicted"/>
<gene>
    <name evidence="1" type="ORF">BDN72DRAFT_847647</name>
</gene>